<feature type="domain" description="Calcineurin-like phosphoesterase" evidence="1">
    <location>
        <begin position="43"/>
        <end position="254"/>
    </location>
</feature>
<comment type="caution">
    <text evidence="2">The sequence shown here is derived from an EMBL/GenBank/DDBJ whole genome shotgun (WGS) entry which is preliminary data.</text>
</comment>
<evidence type="ECO:0000259" key="1">
    <source>
        <dbReference type="Pfam" id="PF00149"/>
    </source>
</evidence>
<dbReference type="InterPro" id="IPR004843">
    <property type="entry name" value="Calcineurin-like_PHP"/>
</dbReference>
<dbReference type="PANTHER" id="PTHR43143">
    <property type="entry name" value="METALLOPHOSPHOESTERASE, CALCINEURIN SUPERFAMILY"/>
    <property type="match status" value="1"/>
</dbReference>
<dbReference type="GO" id="GO:0016787">
    <property type="term" value="F:hydrolase activity"/>
    <property type="evidence" value="ECO:0007669"/>
    <property type="project" value="InterPro"/>
</dbReference>
<protein>
    <recommendedName>
        <fullName evidence="1">Calcineurin-like phosphoesterase domain-containing protein</fullName>
    </recommendedName>
</protein>
<dbReference type="EMBL" id="LAZR01000008">
    <property type="protein sequence ID" value="KKO08928.1"/>
    <property type="molecule type" value="Genomic_DNA"/>
</dbReference>
<dbReference type="SUPFAM" id="SSF56300">
    <property type="entry name" value="Metallo-dependent phosphatases"/>
    <property type="match status" value="1"/>
</dbReference>
<dbReference type="AlphaFoldDB" id="A0A0F9W9E4"/>
<accession>A0A0F9W9E4</accession>
<dbReference type="Pfam" id="PF00149">
    <property type="entry name" value="Metallophos"/>
    <property type="match status" value="1"/>
</dbReference>
<organism evidence="2">
    <name type="scientific">marine sediment metagenome</name>
    <dbReference type="NCBI Taxonomy" id="412755"/>
    <lineage>
        <taxon>unclassified sequences</taxon>
        <taxon>metagenomes</taxon>
        <taxon>ecological metagenomes</taxon>
    </lineage>
</organism>
<dbReference type="InterPro" id="IPR029052">
    <property type="entry name" value="Metallo-depent_PP-like"/>
</dbReference>
<dbReference type="InterPro" id="IPR051918">
    <property type="entry name" value="STPP_CPPED1"/>
</dbReference>
<dbReference type="PANTHER" id="PTHR43143:SF1">
    <property type="entry name" value="SERINE_THREONINE-PROTEIN PHOSPHATASE CPPED1"/>
    <property type="match status" value="1"/>
</dbReference>
<reference evidence="2" key="1">
    <citation type="journal article" date="2015" name="Nature">
        <title>Complex archaea that bridge the gap between prokaryotes and eukaryotes.</title>
        <authorList>
            <person name="Spang A."/>
            <person name="Saw J.H."/>
            <person name="Jorgensen S.L."/>
            <person name="Zaremba-Niedzwiedzka K."/>
            <person name="Martijn J."/>
            <person name="Lind A.E."/>
            <person name="van Eijk R."/>
            <person name="Schleper C."/>
            <person name="Guy L."/>
            <person name="Ettema T.J."/>
        </authorList>
    </citation>
    <scope>NUCLEOTIDE SEQUENCE</scope>
</reference>
<gene>
    <name evidence="2" type="ORF">LCGC14_0040470</name>
</gene>
<dbReference type="Gene3D" id="3.60.21.10">
    <property type="match status" value="1"/>
</dbReference>
<proteinExistence type="predicted"/>
<name>A0A0F9W9E4_9ZZZZ</name>
<evidence type="ECO:0000313" key="2">
    <source>
        <dbReference type="EMBL" id="KKO08928.1"/>
    </source>
</evidence>
<sequence>MDRRQFISTAMQCLSNVTIAGVLPVSVVKVAFANSGQSTRDFSFACISDAHLQQIRGRQFVARQEQALQRAVSEINQMSPRPDFVVFGGDLAQLGSRAELDHGADILSRLRSPLHMVMGEHDYYLDLGERWRSLFGEPSYSFDHKGVHFIVLNSVLTCEDWTLRRWHSAERRMAEMTGLDSPRMSPFMVGAAQRQWLQQDLDNTDKTTPIVVLSHAPLQKIRKAWNFWTDDADILQAMLAPFDQVNVIYGHVHQRLHNRIGNIQFDSVVATAWPWPSPQRSAEAASHIPVLTVPIASNNRETGWQLVNLHSGHVDVADSAAS</sequence>